<proteinExistence type="predicted"/>
<gene>
    <name evidence="1" type="ORF">PMI13_02382</name>
</gene>
<dbReference type="OrthoDB" id="581140at2"/>
<reference evidence="1 2" key="1">
    <citation type="journal article" date="2012" name="J. Bacteriol.">
        <title>Twenty-one genome sequences from Pseudomonas species and 19 genome sequences from diverse bacteria isolated from the rhizosphere and endosphere of Populus deltoides.</title>
        <authorList>
            <person name="Brown S.D."/>
            <person name="Utturkar S.M."/>
            <person name="Klingeman D.M."/>
            <person name="Johnson C.M."/>
            <person name="Martin S.L."/>
            <person name="Land M.L."/>
            <person name="Lu T.Y."/>
            <person name="Schadt C.W."/>
            <person name="Doktycz M.J."/>
            <person name="Pelletier D.A."/>
        </authorList>
    </citation>
    <scope>NUCLEOTIDE SEQUENCE [LARGE SCALE GENOMIC DNA]</scope>
    <source>
        <strain evidence="1 2">CF314</strain>
    </source>
</reference>
<accession>J3CGW9</accession>
<protein>
    <recommendedName>
        <fullName evidence="3">Microcystin-dependent protein</fullName>
    </recommendedName>
</protein>
<dbReference type="EMBL" id="AKJY01000041">
    <property type="protein sequence ID" value="EJL71434.1"/>
    <property type="molecule type" value="Genomic_DNA"/>
</dbReference>
<sequence length="344" mass="36118">MQTRTTIKFLSLLYLLLFINTKAQVGIGNSNPRAALDVTSTTQGILIPRLTAVQAEAISNPVLGELLYATTNDGSIINNTGFWYYDGAIWKPFGATLQLNVDIYNGDGTLAADRTMNMSGHNLSFDPDKLTLLAVDQKTGIGDDSPEHTLDVNGNVRVRNLSGGNVVALTDGTLAIGPKVPYGTVKESLRSTDHNGWYKLDGRAINTLPAIAQANAASLGISGNLINANNLLMKQGATLATGGTSNINLLRANLPNYNMTGTTSASVNHAHTAISGGWNVTPSATGTAFIVRAGRGTASGTAAITLPTSGVHTHTGFAASGGNNTSFNIIPESIMYTYFIYLGQ</sequence>
<evidence type="ECO:0008006" key="3">
    <source>
        <dbReference type="Google" id="ProtNLM"/>
    </source>
</evidence>
<evidence type="ECO:0000313" key="2">
    <source>
        <dbReference type="Proteomes" id="UP000007509"/>
    </source>
</evidence>
<dbReference type="AlphaFoldDB" id="J3CGW9"/>
<dbReference type="Proteomes" id="UP000007509">
    <property type="component" value="Unassembled WGS sequence"/>
</dbReference>
<evidence type="ECO:0000313" key="1">
    <source>
        <dbReference type="EMBL" id="EJL71434.1"/>
    </source>
</evidence>
<keyword evidence="2" id="KW-1185">Reference proteome</keyword>
<dbReference type="PATRIC" id="fig|1144316.3.peg.2403"/>
<dbReference type="RefSeq" id="WP_007843855.1">
    <property type="nucleotide sequence ID" value="NZ_AKJY01000041.1"/>
</dbReference>
<comment type="caution">
    <text evidence="1">The sequence shown here is derived from an EMBL/GenBank/DDBJ whole genome shotgun (WGS) entry which is preliminary data.</text>
</comment>
<organism evidence="1 2">
    <name type="scientific">Chryseobacterium populi</name>
    <dbReference type="NCBI Taxonomy" id="1144316"/>
    <lineage>
        <taxon>Bacteria</taxon>
        <taxon>Pseudomonadati</taxon>
        <taxon>Bacteroidota</taxon>
        <taxon>Flavobacteriia</taxon>
        <taxon>Flavobacteriales</taxon>
        <taxon>Weeksellaceae</taxon>
        <taxon>Chryseobacterium group</taxon>
        <taxon>Chryseobacterium</taxon>
    </lineage>
</organism>
<name>J3CGW9_9FLAO</name>